<feature type="binding site" evidence="8">
    <location>
        <position position="223"/>
    </location>
    <ligand>
        <name>L-glutamine</name>
        <dbReference type="ChEBI" id="CHEBI:58359"/>
    </ligand>
</feature>
<dbReference type="Pfam" id="PF00117">
    <property type="entry name" value="GATase"/>
    <property type="match status" value="1"/>
</dbReference>
<dbReference type="GO" id="GO:0006207">
    <property type="term" value="P:'de novo' pyrimidine nucleobase biosynthetic process"/>
    <property type="evidence" value="ECO:0007669"/>
    <property type="project" value="InterPro"/>
</dbReference>
<comment type="subunit">
    <text evidence="8">Composed of two chains; the small (or glutamine) chain promotes the hydrolysis of glutamine to ammonia, which is used by the large (or ammonia) chain to synthesize carbamoyl phosphate. Tetramer of heterodimers (alpha,beta)4.</text>
</comment>
<dbReference type="SUPFAM" id="SSF52317">
    <property type="entry name" value="Class I glutamine amidotransferase-like"/>
    <property type="match status" value="1"/>
</dbReference>
<evidence type="ECO:0000256" key="3">
    <source>
        <dbReference type="ARBA" id="ARBA00022598"/>
    </source>
</evidence>
<dbReference type="GO" id="GO:0004088">
    <property type="term" value="F:carbamoyl-phosphate synthase (glutamine-hydrolyzing) activity"/>
    <property type="evidence" value="ECO:0007669"/>
    <property type="project" value="UniProtKB-UniRule"/>
</dbReference>
<dbReference type="PANTHER" id="PTHR43418">
    <property type="entry name" value="MULTIFUNCTIONAL TRYPTOPHAN BIOSYNTHESIS PROTEIN-RELATED"/>
    <property type="match status" value="1"/>
</dbReference>
<feature type="domain" description="Carbamoyl-phosphate synthase small subunit N-terminal" evidence="9">
    <location>
        <begin position="2"/>
        <end position="132"/>
    </location>
</feature>
<feature type="active site" evidence="8">
    <location>
        <position position="334"/>
    </location>
</feature>
<evidence type="ECO:0000256" key="7">
    <source>
        <dbReference type="ARBA" id="ARBA00048816"/>
    </source>
</evidence>
<dbReference type="Gene3D" id="3.40.50.880">
    <property type="match status" value="1"/>
</dbReference>
<dbReference type="InterPro" id="IPR006274">
    <property type="entry name" value="CarbamoylP_synth_ssu"/>
</dbReference>
<comment type="pathway">
    <text evidence="1 8">Amino-acid biosynthesis; L-arginine biosynthesis; carbamoyl phosphate from bicarbonate: step 1/1.</text>
</comment>
<dbReference type="PROSITE" id="PS51273">
    <property type="entry name" value="GATASE_TYPE_1"/>
    <property type="match status" value="1"/>
</dbReference>
<dbReference type="InterPro" id="IPR035686">
    <property type="entry name" value="CPSase_GATase1"/>
</dbReference>
<dbReference type="CDD" id="cd01744">
    <property type="entry name" value="GATase1_CPSase"/>
    <property type="match status" value="1"/>
</dbReference>
<comment type="pathway">
    <text evidence="8">Pyrimidine metabolism; UMP biosynthesis via de novo pathway; (S)-dihydroorotate from bicarbonate: step 1/3.</text>
</comment>
<evidence type="ECO:0000256" key="8">
    <source>
        <dbReference type="HAMAP-Rule" id="MF_01209"/>
    </source>
</evidence>
<comment type="function">
    <text evidence="8">Small subunit of the glutamine-dependent carbamoyl phosphate synthetase (CPSase). CPSase catalyzes the formation of carbamoyl phosphate from the ammonia moiety of glutamine, carbonate, and phosphate donated by ATP, constituting the first step of 2 biosynthetic pathways, one leading to arginine and/or urea and the other to pyrimidine nucleotides. The small subunit (glutamine amidotransferase) binds and cleaves glutamine to supply the large subunit with the substrate ammonia.</text>
</comment>
<dbReference type="HAMAP" id="MF_01209">
    <property type="entry name" value="CPSase_S_chain"/>
    <property type="match status" value="1"/>
</dbReference>
<evidence type="ECO:0000256" key="1">
    <source>
        <dbReference type="ARBA" id="ARBA00005077"/>
    </source>
</evidence>
<evidence type="ECO:0000256" key="2">
    <source>
        <dbReference type="ARBA" id="ARBA00007800"/>
    </source>
</evidence>
<keyword evidence="8" id="KW-0665">Pyrimidine biosynthesis</keyword>
<dbReference type="InterPro" id="IPR050472">
    <property type="entry name" value="Anth_synth/Amidotransfase"/>
</dbReference>
<dbReference type="GO" id="GO:0005524">
    <property type="term" value="F:ATP binding"/>
    <property type="evidence" value="ECO:0007669"/>
    <property type="project" value="UniProtKB-UniRule"/>
</dbReference>
<feature type="binding site" evidence="8">
    <location>
        <position position="252"/>
    </location>
    <ligand>
        <name>L-glutamine</name>
        <dbReference type="ChEBI" id="CHEBI:58359"/>
    </ligand>
</feature>
<comment type="similarity">
    <text evidence="2 8">Belongs to the CarA family.</text>
</comment>
<protein>
    <recommendedName>
        <fullName evidence="8">Carbamoyl phosphate synthase small chain</fullName>
        <ecNumber evidence="8">6.3.5.5</ecNumber>
    </recommendedName>
    <alternativeName>
        <fullName evidence="8">Carbamoyl phosphate synthetase glutamine chain</fullName>
    </alternativeName>
</protein>
<evidence type="ECO:0000259" key="9">
    <source>
        <dbReference type="SMART" id="SM01097"/>
    </source>
</evidence>
<evidence type="ECO:0000256" key="6">
    <source>
        <dbReference type="ARBA" id="ARBA00022962"/>
    </source>
</evidence>
<comment type="catalytic activity">
    <reaction evidence="8">
        <text>L-glutamine + H2O = L-glutamate + NH4(+)</text>
        <dbReference type="Rhea" id="RHEA:15889"/>
        <dbReference type="ChEBI" id="CHEBI:15377"/>
        <dbReference type="ChEBI" id="CHEBI:28938"/>
        <dbReference type="ChEBI" id="CHEBI:29985"/>
        <dbReference type="ChEBI" id="CHEBI:58359"/>
    </reaction>
</comment>
<dbReference type="PRINTS" id="PR00099">
    <property type="entry name" value="CPSGATASE"/>
</dbReference>
<proteinExistence type="inferred from homology"/>
<keyword evidence="8" id="KW-0028">Amino-acid biosynthesis</keyword>
<evidence type="ECO:0000256" key="5">
    <source>
        <dbReference type="ARBA" id="ARBA00022840"/>
    </source>
</evidence>
<feature type="active site" description="Nucleophile" evidence="8">
    <location>
        <position position="248"/>
    </location>
</feature>
<keyword evidence="3 8" id="KW-0436">Ligase</keyword>
<comment type="caution">
    <text evidence="10">The sequence shown here is derived from an EMBL/GenBank/DDBJ whole genome shotgun (WGS) entry which is preliminary data.</text>
</comment>
<dbReference type="SUPFAM" id="SSF52021">
    <property type="entry name" value="Carbamoyl phosphate synthetase, small subunit N-terminal domain"/>
    <property type="match status" value="1"/>
</dbReference>
<evidence type="ECO:0000313" key="11">
    <source>
        <dbReference type="Proteomes" id="UP000824140"/>
    </source>
</evidence>
<feature type="binding site" evidence="8">
    <location>
        <position position="292"/>
    </location>
    <ligand>
        <name>L-glutamine</name>
        <dbReference type="ChEBI" id="CHEBI:58359"/>
    </ligand>
</feature>
<dbReference type="EC" id="6.3.5.5" evidence="8"/>
<dbReference type="AlphaFoldDB" id="A0A9D1K522"/>
<dbReference type="PRINTS" id="PR00097">
    <property type="entry name" value="ANTSNTHASEII"/>
</dbReference>
<organism evidence="10 11">
    <name type="scientific">Candidatus Alectryocaccomicrobium excrementavium</name>
    <dbReference type="NCBI Taxonomy" id="2840668"/>
    <lineage>
        <taxon>Bacteria</taxon>
        <taxon>Bacillati</taxon>
        <taxon>Bacillota</taxon>
        <taxon>Clostridia</taxon>
        <taxon>Candidatus Alectryocaccomicrobium</taxon>
    </lineage>
</organism>
<comment type="catalytic activity">
    <reaction evidence="7 8">
        <text>hydrogencarbonate + L-glutamine + 2 ATP + H2O = carbamoyl phosphate + L-glutamate + 2 ADP + phosphate + 2 H(+)</text>
        <dbReference type="Rhea" id="RHEA:18633"/>
        <dbReference type="ChEBI" id="CHEBI:15377"/>
        <dbReference type="ChEBI" id="CHEBI:15378"/>
        <dbReference type="ChEBI" id="CHEBI:17544"/>
        <dbReference type="ChEBI" id="CHEBI:29985"/>
        <dbReference type="ChEBI" id="CHEBI:30616"/>
        <dbReference type="ChEBI" id="CHEBI:43474"/>
        <dbReference type="ChEBI" id="CHEBI:58228"/>
        <dbReference type="ChEBI" id="CHEBI:58359"/>
        <dbReference type="ChEBI" id="CHEBI:456216"/>
        <dbReference type="EC" id="6.3.5.5"/>
    </reaction>
</comment>
<dbReference type="GO" id="GO:0006541">
    <property type="term" value="P:glutamine metabolic process"/>
    <property type="evidence" value="ECO:0007669"/>
    <property type="project" value="InterPro"/>
</dbReference>
<dbReference type="NCBIfam" id="NF009475">
    <property type="entry name" value="PRK12838.1"/>
    <property type="match status" value="1"/>
</dbReference>
<evidence type="ECO:0000313" key="10">
    <source>
        <dbReference type="EMBL" id="HIS91585.1"/>
    </source>
</evidence>
<dbReference type="GO" id="GO:0006526">
    <property type="term" value="P:L-arginine biosynthetic process"/>
    <property type="evidence" value="ECO:0007669"/>
    <property type="project" value="UniProtKB-UniRule"/>
</dbReference>
<reference evidence="10" key="1">
    <citation type="submission" date="2020-10" db="EMBL/GenBank/DDBJ databases">
        <authorList>
            <person name="Gilroy R."/>
        </authorList>
    </citation>
    <scope>NUCLEOTIDE SEQUENCE</scope>
    <source>
        <strain evidence="10">13766</strain>
    </source>
</reference>
<feature type="active site" evidence="8">
    <location>
        <position position="332"/>
    </location>
</feature>
<feature type="region of interest" description="CPSase" evidence="8">
    <location>
        <begin position="1"/>
        <end position="172"/>
    </location>
</feature>
<evidence type="ECO:0000256" key="4">
    <source>
        <dbReference type="ARBA" id="ARBA00022741"/>
    </source>
</evidence>
<dbReference type="EMBL" id="DVJN01000020">
    <property type="protein sequence ID" value="HIS91585.1"/>
    <property type="molecule type" value="Genomic_DNA"/>
</dbReference>
<dbReference type="PRINTS" id="PR00096">
    <property type="entry name" value="GATASE"/>
</dbReference>
<dbReference type="Gene3D" id="3.50.30.20">
    <property type="entry name" value="Carbamoyl-phosphate synthase small subunit, N-terminal domain"/>
    <property type="match status" value="1"/>
</dbReference>
<feature type="binding site" evidence="8">
    <location>
        <position position="221"/>
    </location>
    <ligand>
        <name>L-glutamine</name>
        <dbReference type="ChEBI" id="CHEBI:58359"/>
    </ligand>
</feature>
<keyword evidence="6 8" id="KW-0315">Glutamine amidotransferase</keyword>
<dbReference type="NCBIfam" id="TIGR01368">
    <property type="entry name" value="CPSaseIIsmall"/>
    <property type="match status" value="1"/>
</dbReference>
<dbReference type="GO" id="GO:0044205">
    <property type="term" value="P:'de novo' UMP biosynthetic process"/>
    <property type="evidence" value="ECO:0007669"/>
    <property type="project" value="UniProtKB-UniRule"/>
</dbReference>
<dbReference type="InterPro" id="IPR017926">
    <property type="entry name" value="GATASE"/>
</dbReference>
<feature type="binding site" evidence="8">
    <location>
        <position position="249"/>
    </location>
    <ligand>
        <name>L-glutamine</name>
        <dbReference type="ChEBI" id="CHEBI:58359"/>
    </ligand>
</feature>
<keyword evidence="4 8" id="KW-0547">Nucleotide-binding</keyword>
<feature type="binding site" evidence="8">
    <location>
        <position position="293"/>
    </location>
    <ligand>
        <name>L-glutamine</name>
        <dbReference type="ChEBI" id="CHEBI:58359"/>
    </ligand>
</feature>
<feature type="binding site" evidence="8">
    <location>
        <position position="46"/>
    </location>
    <ligand>
        <name>L-glutamine</name>
        <dbReference type="ChEBI" id="CHEBI:58359"/>
    </ligand>
</feature>
<dbReference type="PANTHER" id="PTHR43418:SF7">
    <property type="entry name" value="CARBAMOYL-PHOSPHATE SYNTHASE SMALL CHAIN"/>
    <property type="match status" value="1"/>
</dbReference>
<accession>A0A9D1K522</accession>
<dbReference type="InterPro" id="IPR036480">
    <property type="entry name" value="CarbP_synth_ssu_N_sf"/>
</dbReference>
<dbReference type="InterPro" id="IPR002474">
    <property type="entry name" value="CarbamoylP_synth_ssu_N"/>
</dbReference>
<dbReference type="SMART" id="SM01097">
    <property type="entry name" value="CPSase_sm_chain"/>
    <property type="match status" value="1"/>
</dbReference>
<dbReference type="InterPro" id="IPR029062">
    <property type="entry name" value="Class_I_gatase-like"/>
</dbReference>
<dbReference type="Proteomes" id="UP000824140">
    <property type="component" value="Unassembled WGS sequence"/>
</dbReference>
<feature type="binding site" evidence="8">
    <location>
        <position position="290"/>
    </location>
    <ligand>
        <name>L-glutamine</name>
        <dbReference type="ChEBI" id="CHEBI:58359"/>
    </ligand>
</feature>
<gene>
    <name evidence="8 10" type="primary">carA</name>
    <name evidence="10" type="ORF">IAA84_01055</name>
</gene>
<keyword evidence="5 8" id="KW-0067">ATP-binding</keyword>
<dbReference type="Pfam" id="PF00988">
    <property type="entry name" value="CPSase_sm_chain"/>
    <property type="match status" value="1"/>
</dbReference>
<name>A0A9D1K522_9FIRM</name>
<sequence length="361" mass="39136">MERAYIVMENGRVFEGWRFGAPADAVGEMVFTTATGGYIETLTDPSYFGQIVVQTFPLIGNYGMNREDWESRGAFLRGYVAREICDTPSNFRCECTVDEQLKAWGVPGVCGVDTREITRAIREEGALNAAITSDPDAVDFAALRAYRIVDAVKSVSCGEIETYGPEVENASHLIALYDFGAKRGIIKELVKRNCRVVSFPCTMDAQALLDIHPDGIVLSNGPGDPAENVFAIEQVKRLLGRTPLLGVCLGHQILGLAAGAERVKMKFGHRGANQPVRHLASGRVYITSQNHGYAVVGDALPQGVRLSMVNANDGSCEGLEIPALRAFSTQFHPEAHGGPCDTGFLFDEFLAMTGGERNAAR</sequence>
<keyword evidence="8" id="KW-0055">Arginine biosynthesis</keyword>
<reference evidence="10" key="2">
    <citation type="journal article" date="2021" name="PeerJ">
        <title>Extensive microbial diversity within the chicken gut microbiome revealed by metagenomics and culture.</title>
        <authorList>
            <person name="Gilroy R."/>
            <person name="Ravi A."/>
            <person name="Getino M."/>
            <person name="Pursley I."/>
            <person name="Horton D.L."/>
            <person name="Alikhan N.F."/>
            <person name="Baker D."/>
            <person name="Gharbi K."/>
            <person name="Hall N."/>
            <person name="Watson M."/>
            <person name="Adriaenssens E.M."/>
            <person name="Foster-Nyarko E."/>
            <person name="Jarju S."/>
            <person name="Secka A."/>
            <person name="Antonio M."/>
            <person name="Oren A."/>
            <person name="Chaudhuri R.R."/>
            <person name="La Ragione R."/>
            <person name="Hildebrand F."/>
            <person name="Pallen M.J."/>
        </authorList>
    </citation>
    <scope>NUCLEOTIDE SEQUENCE</scope>
    <source>
        <strain evidence="10">13766</strain>
    </source>
</reference>